<dbReference type="EMBL" id="CAJJDN010000069">
    <property type="protein sequence ID" value="CAD8097853.1"/>
    <property type="molecule type" value="Genomic_DNA"/>
</dbReference>
<proteinExistence type="predicted"/>
<keyword evidence="2" id="KW-1185">Reference proteome</keyword>
<gene>
    <name evidence="1" type="ORF">PSON_ATCC_30995.1.T0690097</name>
</gene>
<comment type="caution">
    <text evidence="1">The sequence shown here is derived from an EMBL/GenBank/DDBJ whole genome shotgun (WGS) entry which is preliminary data.</text>
</comment>
<name>A0A8S1P480_9CILI</name>
<accession>A0A8S1P480</accession>
<dbReference type="AlphaFoldDB" id="A0A8S1P480"/>
<evidence type="ECO:0000313" key="1">
    <source>
        <dbReference type="EMBL" id="CAD8097853.1"/>
    </source>
</evidence>
<evidence type="ECO:0000313" key="2">
    <source>
        <dbReference type="Proteomes" id="UP000692954"/>
    </source>
</evidence>
<sequence>MPFDYSRRARVIVSQRMKKKSINYLNLQQFIINEQYYFIQIQNSKQLLNISLQKTLNICIYKQFLSFYYSSDKNQLKIVLAIIIKRKKAQNQAVQLIICYLNFQDILYITDFQLYSNKKERARVLILKTNPLQWIFEQSISFKNLKIKIQQSSMACQFINQICTIIKTQYQYVKLTRATFQIDYIIIQILLQTKIKHLLWQLIFYVKLSLIHKQDIYVLHTDFQIIFRIIIKFENCT</sequence>
<organism evidence="1 2">
    <name type="scientific">Paramecium sonneborni</name>
    <dbReference type="NCBI Taxonomy" id="65129"/>
    <lineage>
        <taxon>Eukaryota</taxon>
        <taxon>Sar</taxon>
        <taxon>Alveolata</taxon>
        <taxon>Ciliophora</taxon>
        <taxon>Intramacronucleata</taxon>
        <taxon>Oligohymenophorea</taxon>
        <taxon>Peniculida</taxon>
        <taxon>Parameciidae</taxon>
        <taxon>Paramecium</taxon>
    </lineage>
</organism>
<dbReference type="Proteomes" id="UP000692954">
    <property type="component" value="Unassembled WGS sequence"/>
</dbReference>
<reference evidence="1" key="1">
    <citation type="submission" date="2021-01" db="EMBL/GenBank/DDBJ databases">
        <authorList>
            <consortium name="Genoscope - CEA"/>
            <person name="William W."/>
        </authorList>
    </citation>
    <scope>NUCLEOTIDE SEQUENCE</scope>
</reference>
<protein>
    <submittedName>
        <fullName evidence="1">Uncharacterized protein</fullName>
    </submittedName>
</protein>